<dbReference type="GO" id="GO:0006508">
    <property type="term" value="P:proteolysis"/>
    <property type="evidence" value="ECO:0007669"/>
    <property type="project" value="UniProtKB-KW"/>
</dbReference>
<evidence type="ECO:0000256" key="3">
    <source>
        <dbReference type="ARBA" id="ARBA00022679"/>
    </source>
</evidence>
<comment type="caution">
    <text evidence="11">The sequence shown here is derived from an EMBL/GenBank/DDBJ whole genome shotgun (WGS) entry which is preliminary data.</text>
</comment>
<dbReference type="Pfam" id="PF17917">
    <property type="entry name" value="RT_RNaseH"/>
    <property type="match status" value="1"/>
</dbReference>
<dbReference type="InterPro" id="IPR050951">
    <property type="entry name" value="Retrovirus_Pol_polyprotein"/>
</dbReference>
<dbReference type="FunFam" id="3.30.420.10:FF:000032">
    <property type="entry name" value="Retrovirus-related Pol polyprotein from transposon 297-like Protein"/>
    <property type="match status" value="1"/>
</dbReference>
<dbReference type="SUPFAM" id="SSF53098">
    <property type="entry name" value="Ribonuclease H-like"/>
    <property type="match status" value="1"/>
</dbReference>
<dbReference type="InterPro" id="IPR001584">
    <property type="entry name" value="Integrase_cat-core"/>
</dbReference>
<evidence type="ECO:0000259" key="9">
    <source>
        <dbReference type="PROSITE" id="PS50878"/>
    </source>
</evidence>
<feature type="domain" description="Integrase catalytic" evidence="10">
    <location>
        <begin position="547"/>
        <end position="708"/>
    </location>
</feature>
<dbReference type="GO" id="GO:0003964">
    <property type="term" value="F:RNA-directed DNA polymerase activity"/>
    <property type="evidence" value="ECO:0007669"/>
    <property type="project" value="UniProtKB-KW"/>
</dbReference>
<dbReference type="FunFam" id="3.30.70.270:FF:000020">
    <property type="entry name" value="Transposon Tf2-6 polyprotein-like Protein"/>
    <property type="match status" value="1"/>
</dbReference>
<dbReference type="GO" id="GO:0008233">
    <property type="term" value="F:peptidase activity"/>
    <property type="evidence" value="ECO:0007669"/>
    <property type="project" value="UniProtKB-KW"/>
</dbReference>
<evidence type="ECO:0000256" key="2">
    <source>
        <dbReference type="ARBA" id="ARBA00022670"/>
    </source>
</evidence>
<evidence type="ECO:0000313" key="12">
    <source>
        <dbReference type="Proteomes" id="UP000076858"/>
    </source>
</evidence>
<dbReference type="AlphaFoldDB" id="A0A164SAA4"/>
<dbReference type="OrthoDB" id="6382339at2759"/>
<dbReference type="PROSITE" id="PS50994">
    <property type="entry name" value="INTEGRASE"/>
    <property type="match status" value="1"/>
</dbReference>
<dbReference type="Gene3D" id="1.10.340.70">
    <property type="match status" value="1"/>
</dbReference>
<evidence type="ECO:0000256" key="8">
    <source>
        <dbReference type="ARBA" id="ARBA00022918"/>
    </source>
</evidence>
<keyword evidence="7" id="KW-0378">Hydrolase</keyword>
<evidence type="ECO:0000256" key="6">
    <source>
        <dbReference type="ARBA" id="ARBA00022759"/>
    </source>
</evidence>
<dbReference type="GO" id="GO:0015074">
    <property type="term" value="P:DNA integration"/>
    <property type="evidence" value="ECO:0007669"/>
    <property type="project" value="InterPro"/>
</dbReference>
<dbReference type="PANTHER" id="PTHR37984:SF5">
    <property type="entry name" value="PROTEIN NYNRIN-LIKE"/>
    <property type="match status" value="1"/>
</dbReference>
<keyword evidence="4" id="KW-0548">Nucleotidyltransferase</keyword>
<dbReference type="InterPro" id="IPR041373">
    <property type="entry name" value="RT_RNaseH"/>
</dbReference>
<dbReference type="GO" id="GO:0042575">
    <property type="term" value="C:DNA polymerase complex"/>
    <property type="evidence" value="ECO:0007669"/>
    <property type="project" value="UniProtKB-ARBA"/>
</dbReference>
<dbReference type="STRING" id="35525.A0A164SAA4"/>
<reference evidence="11 12" key="1">
    <citation type="submission" date="2016-03" db="EMBL/GenBank/DDBJ databases">
        <title>EvidentialGene: Evidence-directed Construction of Genes on Genomes.</title>
        <authorList>
            <person name="Gilbert D.G."/>
            <person name="Choi J.-H."/>
            <person name="Mockaitis K."/>
            <person name="Colbourne J."/>
            <person name="Pfrender M."/>
        </authorList>
    </citation>
    <scope>NUCLEOTIDE SEQUENCE [LARGE SCALE GENOMIC DNA]</scope>
    <source>
        <strain evidence="11 12">Xinb3</strain>
        <tissue evidence="11">Complete organism</tissue>
    </source>
</reference>
<keyword evidence="6" id="KW-0255">Endonuclease</keyword>
<feature type="non-terminal residue" evidence="11">
    <location>
        <position position="872"/>
    </location>
</feature>
<dbReference type="FunFam" id="3.10.10.10:FF:000007">
    <property type="entry name" value="Retrovirus-related Pol polyprotein from transposon 17.6-like Protein"/>
    <property type="match status" value="1"/>
</dbReference>
<dbReference type="FunFam" id="3.10.20.370:FF:000001">
    <property type="entry name" value="Retrovirus-related Pol polyprotein from transposon 17.6-like protein"/>
    <property type="match status" value="1"/>
</dbReference>
<keyword evidence="5" id="KW-0540">Nuclease</keyword>
<dbReference type="Gene3D" id="3.10.10.10">
    <property type="entry name" value="HIV Type 1 Reverse Transcriptase, subunit A, domain 1"/>
    <property type="match status" value="1"/>
</dbReference>
<keyword evidence="8" id="KW-0695">RNA-directed DNA polymerase</keyword>
<dbReference type="CDD" id="cd09274">
    <property type="entry name" value="RNase_HI_RT_Ty3"/>
    <property type="match status" value="1"/>
</dbReference>
<dbReference type="GO" id="GO:0004519">
    <property type="term" value="F:endonuclease activity"/>
    <property type="evidence" value="ECO:0007669"/>
    <property type="project" value="UniProtKB-KW"/>
</dbReference>
<proteinExistence type="predicted"/>
<gene>
    <name evidence="11" type="ORF">APZ42_026526</name>
</gene>
<organism evidence="11 12">
    <name type="scientific">Daphnia magna</name>
    <dbReference type="NCBI Taxonomy" id="35525"/>
    <lineage>
        <taxon>Eukaryota</taxon>
        <taxon>Metazoa</taxon>
        <taxon>Ecdysozoa</taxon>
        <taxon>Arthropoda</taxon>
        <taxon>Crustacea</taxon>
        <taxon>Branchiopoda</taxon>
        <taxon>Diplostraca</taxon>
        <taxon>Cladocera</taxon>
        <taxon>Anomopoda</taxon>
        <taxon>Daphniidae</taxon>
        <taxon>Daphnia</taxon>
    </lineage>
</organism>
<dbReference type="FunFam" id="1.10.340.70:FF:000001">
    <property type="entry name" value="Retrovirus-related Pol polyprotein from transposon gypsy-like Protein"/>
    <property type="match status" value="1"/>
</dbReference>
<keyword evidence="3" id="KW-0808">Transferase</keyword>
<evidence type="ECO:0000256" key="5">
    <source>
        <dbReference type="ARBA" id="ARBA00022722"/>
    </source>
</evidence>
<dbReference type="Gene3D" id="3.30.70.270">
    <property type="match status" value="2"/>
</dbReference>
<dbReference type="Pfam" id="PF00078">
    <property type="entry name" value="RVT_1"/>
    <property type="match status" value="1"/>
</dbReference>
<accession>A0A164SAA4</accession>
<dbReference type="InterPro" id="IPR000477">
    <property type="entry name" value="RT_dom"/>
</dbReference>
<dbReference type="Proteomes" id="UP000076858">
    <property type="component" value="Unassembled WGS sequence"/>
</dbReference>
<dbReference type="EMBL" id="LRGB01002076">
    <property type="protein sequence ID" value="KZS09412.1"/>
    <property type="molecule type" value="Genomic_DNA"/>
</dbReference>
<dbReference type="InterPro" id="IPR043502">
    <property type="entry name" value="DNA/RNA_pol_sf"/>
</dbReference>
<dbReference type="Pfam" id="PF00665">
    <property type="entry name" value="rve"/>
    <property type="match status" value="1"/>
</dbReference>
<dbReference type="Gene3D" id="3.10.20.370">
    <property type="match status" value="1"/>
</dbReference>
<protein>
    <recommendedName>
        <fullName evidence="1">RNA-directed DNA polymerase</fullName>
        <ecNumber evidence="1">2.7.7.49</ecNumber>
    </recommendedName>
</protein>
<evidence type="ECO:0000256" key="7">
    <source>
        <dbReference type="ARBA" id="ARBA00022801"/>
    </source>
</evidence>
<keyword evidence="2" id="KW-0645">Protease</keyword>
<dbReference type="Gene3D" id="3.30.420.10">
    <property type="entry name" value="Ribonuclease H-like superfamily/Ribonuclease H"/>
    <property type="match status" value="1"/>
</dbReference>
<keyword evidence="12" id="KW-1185">Reference proteome</keyword>
<dbReference type="SUPFAM" id="SSF56672">
    <property type="entry name" value="DNA/RNA polymerases"/>
    <property type="match status" value="1"/>
</dbReference>
<dbReference type="InterPro" id="IPR041588">
    <property type="entry name" value="Integrase_H2C2"/>
</dbReference>
<evidence type="ECO:0000259" key="10">
    <source>
        <dbReference type="PROSITE" id="PS50994"/>
    </source>
</evidence>
<sequence length="872" mass="101152">MIVHTLRDLNPLRQNMTTTPEKKDGSLRFCVDYRKLNSVTVKDSFPLPRIDTTLDQLHGKKFFTTLDLASGYWQIELEDSAKEKTAFIVENNLYQFKRMAFGLCNAPATFQRTMNYVLRDVLGKKALVYLDDVIIFSDTFEAHLEDIREVFNLLKIANLKLKLKKCQFIKHSVNYLGHIISKEGIAPDPEKIDKILNYPVPKSADDIRSFLGLAGYYRRFIKGFGSIAQPLTKKTHKLALKEPFVWTDEDQVAFETLRTCLTTKPILAYPDFSKQFLLFTDACNYGIGAILSQIQDGNEVVIAYASRQLRKPELNYATVEKEALAVIFAIKSFRHYLLDEPFLVISDHSPLQWLQNQKDNNGRLGRWAIQLASTNYRIQYKPGRVHQNADCLSRIKVAVIQEKGKQKEICLKQAEDPLCIHIRNYLDNGELTEEHQVNNPVWVKEIEFYQVIDGVLYRKDFSTKTKKRNEVKFQVVLPLFLRPLVLKELHDEPLSGHLAYQRTYLKVKNNYYWPSMRADIKEYCRVCEACLANTKSTLRAFLHPHELAKAPFDVVGMDFMGPFTPPSTNGNKYIMVITDYFSKWTEIAALPDQTAVTTADCFMKLIVQRHGLPKAIVSDRGTNFTSAIFRHLCKTLEINQRLTTAYNPASNGQTERFNRTLTTMLRKELKDGQHENWEQMMGDVCFAYRNSVHSSTLETPFFLLYGRDPNLPIHNFLDAVPLSTHSPTDYTTLMLERLRIGFQVAREENRKAREKQREQYNKRAVLHEYKVGDRVLIDIKVLPQGESRKFVSKFKGPYRVIKLYDNKTVDIADNSFMPRRVHVNRLRPMFDSMIWRDEFCPDIEKEQENLLHEVDLESDTTLENRDNRPLAE</sequence>
<evidence type="ECO:0000256" key="1">
    <source>
        <dbReference type="ARBA" id="ARBA00012493"/>
    </source>
</evidence>
<dbReference type="CDD" id="cd01647">
    <property type="entry name" value="RT_LTR"/>
    <property type="match status" value="1"/>
</dbReference>
<evidence type="ECO:0000256" key="4">
    <source>
        <dbReference type="ARBA" id="ARBA00022695"/>
    </source>
</evidence>
<dbReference type="PANTHER" id="PTHR37984">
    <property type="entry name" value="PROTEIN CBG26694"/>
    <property type="match status" value="1"/>
</dbReference>
<dbReference type="PROSITE" id="PS50878">
    <property type="entry name" value="RT_POL"/>
    <property type="match status" value="1"/>
</dbReference>
<dbReference type="Pfam" id="PF17921">
    <property type="entry name" value="Integrase_H2C2"/>
    <property type="match status" value="1"/>
</dbReference>
<dbReference type="EC" id="2.7.7.49" evidence="1"/>
<name>A0A164SAA4_9CRUS</name>
<dbReference type="GO" id="GO:0003676">
    <property type="term" value="F:nucleic acid binding"/>
    <property type="evidence" value="ECO:0007669"/>
    <property type="project" value="InterPro"/>
</dbReference>
<dbReference type="InterPro" id="IPR012337">
    <property type="entry name" value="RNaseH-like_sf"/>
</dbReference>
<dbReference type="InterPro" id="IPR043128">
    <property type="entry name" value="Rev_trsase/Diguanyl_cyclase"/>
</dbReference>
<evidence type="ECO:0000313" key="11">
    <source>
        <dbReference type="EMBL" id="KZS09412.1"/>
    </source>
</evidence>
<dbReference type="InterPro" id="IPR036397">
    <property type="entry name" value="RNaseH_sf"/>
</dbReference>
<feature type="domain" description="Reverse transcriptase" evidence="9">
    <location>
        <begin position="1"/>
        <end position="180"/>
    </location>
</feature>